<keyword evidence="1" id="KW-1133">Transmembrane helix</keyword>
<feature type="transmembrane region" description="Helical" evidence="1">
    <location>
        <begin position="54"/>
        <end position="77"/>
    </location>
</feature>
<dbReference type="Proteomes" id="UP001310890">
    <property type="component" value="Unassembled WGS sequence"/>
</dbReference>
<evidence type="ECO:0000313" key="2">
    <source>
        <dbReference type="EMBL" id="KAK5117341.1"/>
    </source>
</evidence>
<accession>A0AAN7TP17</accession>
<protein>
    <submittedName>
        <fullName evidence="2">Uncharacterized protein</fullName>
    </submittedName>
</protein>
<reference evidence="2" key="1">
    <citation type="submission" date="2023-08" db="EMBL/GenBank/DDBJ databases">
        <title>Black Yeasts Isolated from many extreme environments.</title>
        <authorList>
            <person name="Coleine C."/>
            <person name="Stajich J.E."/>
            <person name="Selbmann L."/>
        </authorList>
    </citation>
    <scope>NUCLEOTIDE SEQUENCE</scope>
    <source>
        <strain evidence="2">CCFEE 5401</strain>
    </source>
</reference>
<gene>
    <name evidence="2" type="ORF">LTR62_005958</name>
</gene>
<sequence>MTVGSGIQLRSEQIATILSSVLSATPSATGIVSNPTVTVTAAATAAAGTFTAGALAGIACGVGLPLLVALCAVLILWRREKRKHAPPKLMYKLPDDKDEFTFRPPTAPHTRPSASRVTSYANTSVSGMAGSESGSMRTVASERPAHMQNFAERYQSMRSAGMRGEPERHELDSSAAIQDMIRHELGVGRRSRT</sequence>
<dbReference type="EMBL" id="JAVRRL010000005">
    <property type="protein sequence ID" value="KAK5117341.1"/>
    <property type="molecule type" value="Genomic_DNA"/>
</dbReference>
<proteinExistence type="predicted"/>
<organism evidence="2 3">
    <name type="scientific">Meristemomyces frigidus</name>
    <dbReference type="NCBI Taxonomy" id="1508187"/>
    <lineage>
        <taxon>Eukaryota</taxon>
        <taxon>Fungi</taxon>
        <taxon>Dikarya</taxon>
        <taxon>Ascomycota</taxon>
        <taxon>Pezizomycotina</taxon>
        <taxon>Dothideomycetes</taxon>
        <taxon>Dothideomycetidae</taxon>
        <taxon>Mycosphaerellales</taxon>
        <taxon>Teratosphaeriaceae</taxon>
        <taxon>Meristemomyces</taxon>
    </lineage>
</organism>
<dbReference type="AlphaFoldDB" id="A0AAN7TP17"/>
<name>A0AAN7TP17_9PEZI</name>
<keyword evidence="1" id="KW-0472">Membrane</keyword>
<evidence type="ECO:0000313" key="3">
    <source>
        <dbReference type="Proteomes" id="UP001310890"/>
    </source>
</evidence>
<keyword evidence="1" id="KW-0812">Transmembrane</keyword>
<evidence type="ECO:0000256" key="1">
    <source>
        <dbReference type="SAM" id="Phobius"/>
    </source>
</evidence>
<comment type="caution">
    <text evidence="2">The sequence shown here is derived from an EMBL/GenBank/DDBJ whole genome shotgun (WGS) entry which is preliminary data.</text>
</comment>